<dbReference type="Proteomes" id="UP000263014">
    <property type="component" value="Unassembled WGS sequence"/>
</dbReference>
<dbReference type="SUPFAM" id="SSF161098">
    <property type="entry name" value="MetI-like"/>
    <property type="match status" value="1"/>
</dbReference>
<evidence type="ECO:0000313" key="12">
    <source>
        <dbReference type="Proteomes" id="UP000261023"/>
    </source>
</evidence>
<evidence type="ECO:0000313" key="9">
    <source>
        <dbReference type="EMBL" id="RGD70851.1"/>
    </source>
</evidence>
<name>A0A374P7S8_9FIRM</name>
<feature type="transmembrane region" description="Helical" evidence="7">
    <location>
        <begin position="71"/>
        <end position="92"/>
    </location>
</feature>
<keyword evidence="2 7" id="KW-0813">Transport</keyword>
<feature type="transmembrane region" description="Helical" evidence="7">
    <location>
        <begin position="155"/>
        <end position="177"/>
    </location>
</feature>
<organism evidence="10 14">
    <name type="scientific">Hungatella hathewayi</name>
    <dbReference type="NCBI Taxonomy" id="154046"/>
    <lineage>
        <taxon>Bacteria</taxon>
        <taxon>Bacillati</taxon>
        <taxon>Bacillota</taxon>
        <taxon>Clostridia</taxon>
        <taxon>Lachnospirales</taxon>
        <taxon>Lachnospiraceae</taxon>
        <taxon>Hungatella</taxon>
    </lineage>
</organism>
<dbReference type="AlphaFoldDB" id="A0A374P7S8"/>
<evidence type="ECO:0000313" key="11">
    <source>
        <dbReference type="EMBL" id="RGM08493.1"/>
    </source>
</evidence>
<keyword evidence="6 7" id="KW-0472">Membrane</keyword>
<evidence type="ECO:0000313" key="14">
    <source>
        <dbReference type="Proteomes" id="UP000263014"/>
    </source>
</evidence>
<dbReference type="GO" id="GO:0005886">
    <property type="term" value="C:plasma membrane"/>
    <property type="evidence" value="ECO:0007669"/>
    <property type="project" value="UniProtKB-SubCell"/>
</dbReference>
<feature type="transmembrane region" description="Helical" evidence="7">
    <location>
        <begin position="104"/>
        <end position="125"/>
    </location>
</feature>
<dbReference type="Pfam" id="PF00528">
    <property type="entry name" value="BPD_transp_1"/>
    <property type="match status" value="1"/>
</dbReference>
<dbReference type="PANTHER" id="PTHR30193">
    <property type="entry name" value="ABC TRANSPORTER PERMEASE PROTEIN"/>
    <property type="match status" value="1"/>
</dbReference>
<evidence type="ECO:0000313" key="13">
    <source>
        <dbReference type="Proteomes" id="UP000261257"/>
    </source>
</evidence>
<dbReference type="CDD" id="cd06261">
    <property type="entry name" value="TM_PBP2"/>
    <property type="match status" value="1"/>
</dbReference>
<dbReference type="Proteomes" id="UP000261023">
    <property type="component" value="Unassembled WGS sequence"/>
</dbReference>
<evidence type="ECO:0000256" key="6">
    <source>
        <dbReference type="ARBA" id="ARBA00023136"/>
    </source>
</evidence>
<evidence type="ECO:0000256" key="1">
    <source>
        <dbReference type="ARBA" id="ARBA00004651"/>
    </source>
</evidence>
<feature type="transmembrane region" description="Helical" evidence="7">
    <location>
        <begin position="7"/>
        <end position="27"/>
    </location>
</feature>
<keyword evidence="3" id="KW-1003">Cell membrane</keyword>
<dbReference type="InterPro" id="IPR000515">
    <property type="entry name" value="MetI-like"/>
</dbReference>
<comment type="subcellular location">
    <subcellularLocation>
        <location evidence="1 7">Cell membrane</location>
        <topology evidence="1 7">Multi-pass membrane protein</topology>
    </subcellularLocation>
</comment>
<evidence type="ECO:0000256" key="2">
    <source>
        <dbReference type="ARBA" id="ARBA00022448"/>
    </source>
</evidence>
<evidence type="ECO:0000313" key="10">
    <source>
        <dbReference type="EMBL" id="RGJ04600.1"/>
    </source>
</evidence>
<evidence type="ECO:0000256" key="4">
    <source>
        <dbReference type="ARBA" id="ARBA00022692"/>
    </source>
</evidence>
<feature type="transmembrane region" description="Helical" evidence="7">
    <location>
        <begin position="212"/>
        <end position="233"/>
    </location>
</feature>
<proteinExistence type="inferred from homology"/>
<evidence type="ECO:0000256" key="7">
    <source>
        <dbReference type="RuleBase" id="RU363032"/>
    </source>
</evidence>
<dbReference type="EMBL" id="QTJW01000005">
    <property type="protein sequence ID" value="RGD70851.1"/>
    <property type="molecule type" value="Genomic_DNA"/>
</dbReference>
<evidence type="ECO:0000259" key="8">
    <source>
        <dbReference type="PROSITE" id="PS50928"/>
    </source>
</evidence>
<reference evidence="12 13" key="1">
    <citation type="submission" date="2018-08" db="EMBL/GenBank/DDBJ databases">
        <title>A genome reference for cultivated species of the human gut microbiota.</title>
        <authorList>
            <person name="Zou Y."/>
            <person name="Xue W."/>
            <person name="Luo G."/>
        </authorList>
    </citation>
    <scope>NUCLEOTIDE SEQUENCE [LARGE SCALE GENOMIC DNA]</scope>
    <source>
        <strain evidence="9 12">AF19-13AC</strain>
        <strain evidence="11 13">TF05-11AC</strain>
        <strain evidence="10 14">TM09-12</strain>
    </source>
</reference>
<dbReference type="Gene3D" id="1.10.3720.10">
    <property type="entry name" value="MetI-like"/>
    <property type="match status" value="1"/>
</dbReference>
<comment type="similarity">
    <text evidence="7">Belongs to the binding-protein-dependent transport system permease family.</text>
</comment>
<keyword evidence="4 7" id="KW-0812">Transmembrane</keyword>
<dbReference type="OrthoDB" id="152280at2"/>
<evidence type="ECO:0000256" key="5">
    <source>
        <dbReference type="ARBA" id="ARBA00022989"/>
    </source>
</evidence>
<feature type="transmembrane region" description="Helical" evidence="7">
    <location>
        <begin position="265"/>
        <end position="287"/>
    </location>
</feature>
<dbReference type="PANTHER" id="PTHR30193:SF37">
    <property type="entry name" value="INNER MEMBRANE ABC TRANSPORTER PERMEASE PROTEIN YCJO"/>
    <property type="match status" value="1"/>
</dbReference>
<dbReference type="PROSITE" id="PS50928">
    <property type="entry name" value="ABC_TM1"/>
    <property type="match status" value="1"/>
</dbReference>
<dbReference type="GO" id="GO:0055085">
    <property type="term" value="P:transmembrane transport"/>
    <property type="evidence" value="ECO:0007669"/>
    <property type="project" value="InterPro"/>
</dbReference>
<dbReference type="EMBL" id="QSSQ01000001">
    <property type="protein sequence ID" value="RGM08493.1"/>
    <property type="molecule type" value="Genomic_DNA"/>
</dbReference>
<keyword evidence="5 7" id="KW-1133">Transmembrane helix</keyword>
<dbReference type="InterPro" id="IPR051393">
    <property type="entry name" value="ABC_transporter_permease"/>
</dbReference>
<comment type="caution">
    <text evidence="10">The sequence shown here is derived from an EMBL/GenBank/DDBJ whole genome shotgun (WGS) entry which is preliminary data.</text>
</comment>
<feature type="domain" description="ABC transmembrane type-1" evidence="8">
    <location>
        <begin position="67"/>
        <end position="281"/>
    </location>
</feature>
<dbReference type="EMBL" id="QSON01000005">
    <property type="protein sequence ID" value="RGJ04600.1"/>
    <property type="molecule type" value="Genomic_DNA"/>
</dbReference>
<protein>
    <submittedName>
        <fullName evidence="10">Sugar ABC transporter permease</fullName>
    </submittedName>
</protein>
<evidence type="ECO:0000256" key="3">
    <source>
        <dbReference type="ARBA" id="ARBA00022475"/>
    </source>
</evidence>
<accession>A0A374P7S8</accession>
<sequence>MMVKKKNLWITLFVMPCMVLFCIVYAVPIVTVLFTSFCDYTITTKPAFSGLKNFQLIFGDKDFLISIKNTLVWVALQSTFHVMLGLLMALVLRRKPKGWKFVRTAYMIPNIIPTAATGVMFTLLLNPSFGILKSMYGVFGLDMSKIPNLFGNSKFAFWTVTCTWIFYSAFNTIIFLAEMGAIDTSIYEAARVDGAKPWQLDRYITLPLMKNVVGTCVVLASVAMVSQFDIIYVTTKGGPGTATLNLPIYLYKTATLENNYGKANAVGVVQILVGLVLVVLIQGLFAMGKEKIKKEVK</sequence>
<dbReference type="InterPro" id="IPR035906">
    <property type="entry name" value="MetI-like_sf"/>
</dbReference>
<dbReference type="Proteomes" id="UP000261257">
    <property type="component" value="Unassembled WGS sequence"/>
</dbReference>
<gene>
    <name evidence="9" type="ORF">DWX31_07965</name>
    <name evidence="11" type="ORF">DXC39_00540</name>
    <name evidence="10" type="ORF">DXD79_11740</name>
</gene>